<dbReference type="GO" id="GO:0030246">
    <property type="term" value="F:carbohydrate binding"/>
    <property type="evidence" value="ECO:0007669"/>
    <property type="project" value="InterPro"/>
</dbReference>
<evidence type="ECO:0000313" key="4">
    <source>
        <dbReference type="EMBL" id="SFB04915.1"/>
    </source>
</evidence>
<evidence type="ECO:0000256" key="2">
    <source>
        <dbReference type="ARBA" id="ARBA00023235"/>
    </source>
</evidence>
<dbReference type="AlphaFoldDB" id="A0A1I0XV29"/>
<dbReference type="SUPFAM" id="SSF74650">
    <property type="entry name" value="Galactose mutarotase-like"/>
    <property type="match status" value="1"/>
</dbReference>
<keyword evidence="2" id="KW-0413">Isomerase</keyword>
<dbReference type="GO" id="GO:0006006">
    <property type="term" value="P:glucose metabolic process"/>
    <property type="evidence" value="ECO:0007669"/>
    <property type="project" value="TreeGrafter"/>
</dbReference>
<keyword evidence="3" id="KW-0119">Carbohydrate metabolism</keyword>
<sequence>MMRFVGVAPRGEDVHAVTLRSDDLSAEIWTLGATLADLRLEGVDSPLLLAPAAPSEMVGPLQYAGAVVGPVANRLRDGSLWIDGERYKLPPNEPTGHVVHCGEAGVHHSIWKIVHAGPTDAVLTLDLSAGEDGLPGTRRLEAHYQISGATLELTLTGKSDVQTVMNLAHHPYWNLGSNGDTADHELQIFADHVLETDKDLIPMGLPQPVEDTKFDFRTAHALDGDVEIDNSYCLATASRPMALAARLAGPLAKLTLETTEPGLQVFNGYSLPITGPRVLNDFEFGPRSGVALEPQGWPDAPNHPDYPSITLCPEEVYCQRTRYHLQIA</sequence>
<dbReference type="Pfam" id="PF01263">
    <property type="entry name" value="Aldose_epim"/>
    <property type="match status" value="1"/>
</dbReference>
<name>A0A1I0XV29_9RHOB</name>
<dbReference type="EMBL" id="FOJU01000004">
    <property type="protein sequence ID" value="SFB04915.1"/>
    <property type="molecule type" value="Genomic_DNA"/>
</dbReference>
<dbReference type="InterPro" id="IPR011013">
    <property type="entry name" value="Gal_mutarotase_sf_dom"/>
</dbReference>
<proteinExistence type="inferred from homology"/>
<dbReference type="Proteomes" id="UP000198796">
    <property type="component" value="Unassembled WGS sequence"/>
</dbReference>
<comment type="similarity">
    <text evidence="1">Belongs to the aldose epimerase family.</text>
</comment>
<dbReference type="CDD" id="cd09019">
    <property type="entry name" value="galactose_mutarotase_like"/>
    <property type="match status" value="1"/>
</dbReference>
<reference evidence="4 5" key="1">
    <citation type="submission" date="2016-10" db="EMBL/GenBank/DDBJ databases">
        <authorList>
            <person name="de Groot N.N."/>
        </authorList>
    </citation>
    <scope>NUCLEOTIDE SEQUENCE [LARGE SCALE GENOMIC DNA]</scope>
    <source>
        <strain evidence="4 5">DSM 29316</strain>
    </source>
</reference>
<keyword evidence="5" id="KW-1185">Reference proteome</keyword>
<dbReference type="RefSeq" id="WP_175501268.1">
    <property type="nucleotide sequence ID" value="NZ_FOJU01000004.1"/>
</dbReference>
<evidence type="ECO:0000313" key="5">
    <source>
        <dbReference type="Proteomes" id="UP000198796"/>
    </source>
</evidence>
<gene>
    <name evidence="4" type="ORF">SAMN05421688_2539</name>
</gene>
<dbReference type="PANTHER" id="PTHR10091:SF49">
    <property type="entry name" value="ALDOSE 1-EPIMERASE"/>
    <property type="match status" value="1"/>
</dbReference>
<dbReference type="Gene3D" id="2.70.98.10">
    <property type="match status" value="1"/>
</dbReference>
<dbReference type="InterPro" id="IPR014718">
    <property type="entry name" value="GH-type_carb-bd"/>
</dbReference>
<dbReference type="InterPro" id="IPR047215">
    <property type="entry name" value="Galactose_mutarotase-like"/>
</dbReference>
<evidence type="ECO:0000256" key="3">
    <source>
        <dbReference type="ARBA" id="ARBA00023277"/>
    </source>
</evidence>
<dbReference type="InterPro" id="IPR008183">
    <property type="entry name" value="Aldose_1/G6P_1-epimerase"/>
</dbReference>
<organism evidence="4 5">
    <name type="scientific">Poseidonocella pacifica</name>
    <dbReference type="NCBI Taxonomy" id="871651"/>
    <lineage>
        <taxon>Bacteria</taxon>
        <taxon>Pseudomonadati</taxon>
        <taxon>Pseudomonadota</taxon>
        <taxon>Alphaproteobacteria</taxon>
        <taxon>Rhodobacterales</taxon>
        <taxon>Roseobacteraceae</taxon>
        <taxon>Poseidonocella</taxon>
    </lineage>
</organism>
<dbReference type="GO" id="GO:0004034">
    <property type="term" value="F:aldose 1-epimerase activity"/>
    <property type="evidence" value="ECO:0007669"/>
    <property type="project" value="TreeGrafter"/>
</dbReference>
<protein>
    <submittedName>
        <fullName evidence="4">Aldose 1-epimerase</fullName>
    </submittedName>
</protein>
<dbReference type="GO" id="GO:0033499">
    <property type="term" value="P:galactose catabolic process via UDP-galactose, Leloir pathway"/>
    <property type="evidence" value="ECO:0007669"/>
    <property type="project" value="TreeGrafter"/>
</dbReference>
<dbReference type="PANTHER" id="PTHR10091">
    <property type="entry name" value="ALDOSE-1-EPIMERASE"/>
    <property type="match status" value="1"/>
</dbReference>
<dbReference type="STRING" id="871651.SAMN05421688_2539"/>
<evidence type="ECO:0000256" key="1">
    <source>
        <dbReference type="ARBA" id="ARBA00006206"/>
    </source>
</evidence>
<accession>A0A1I0XV29</accession>